<organism evidence="3 4">
    <name type="scientific">Vibrio maritimus</name>
    <dbReference type="NCBI Taxonomy" id="990268"/>
    <lineage>
        <taxon>Bacteria</taxon>
        <taxon>Pseudomonadati</taxon>
        <taxon>Pseudomonadota</taxon>
        <taxon>Gammaproteobacteria</taxon>
        <taxon>Vibrionales</taxon>
        <taxon>Vibrionaceae</taxon>
        <taxon>Vibrio</taxon>
    </lineage>
</organism>
<keyword evidence="1 3" id="KW-0560">Oxidoreductase</keyword>
<dbReference type="Pfam" id="PF00171">
    <property type="entry name" value="Aldedh"/>
    <property type="match status" value="1"/>
</dbReference>
<evidence type="ECO:0000313" key="4">
    <source>
        <dbReference type="Proteomes" id="UP000029224"/>
    </source>
</evidence>
<feature type="domain" description="Aldehyde dehydrogenase" evidence="2">
    <location>
        <begin position="12"/>
        <end position="77"/>
    </location>
</feature>
<proteinExistence type="predicted"/>
<comment type="caution">
    <text evidence="3">The sequence shown here is derived from an EMBL/GenBank/DDBJ whole genome shotgun (WGS) entry which is preliminary data.</text>
</comment>
<accession>A0A090TCW7</accession>
<dbReference type="SUPFAM" id="SSF53720">
    <property type="entry name" value="ALDH-like"/>
    <property type="match status" value="1"/>
</dbReference>
<gene>
    <name evidence="3" type="ORF">JCM19240_194</name>
</gene>
<evidence type="ECO:0000256" key="1">
    <source>
        <dbReference type="ARBA" id="ARBA00023002"/>
    </source>
</evidence>
<reference evidence="3 4" key="2">
    <citation type="submission" date="2014-09" db="EMBL/GenBank/DDBJ databases">
        <authorList>
            <consortium name="NBRP consortium"/>
            <person name="Sawabe T."/>
            <person name="Meirelles P."/>
            <person name="Nakanishi M."/>
            <person name="Sayaka M."/>
            <person name="Hattori M."/>
            <person name="Ohkuma M."/>
        </authorList>
    </citation>
    <scope>NUCLEOTIDE SEQUENCE [LARGE SCALE GENOMIC DNA]</scope>
    <source>
        <strain evidence="3 4">JCM 19240</strain>
    </source>
</reference>
<keyword evidence="4" id="KW-1185">Reference proteome</keyword>
<dbReference type="EMBL" id="BBMT01000020">
    <property type="protein sequence ID" value="GAL37741.1"/>
    <property type="molecule type" value="Genomic_DNA"/>
</dbReference>
<reference evidence="3 4" key="1">
    <citation type="submission" date="2014-09" db="EMBL/GenBank/DDBJ databases">
        <title>Vibrio maritimus JCM 19240. (C210) whole genome shotgun sequence.</title>
        <authorList>
            <person name="Sawabe T."/>
            <person name="Meirelles P."/>
            <person name="Nakanishi M."/>
            <person name="Sayaka M."/>
            <person name="Hattori M."/>
            <person name="Ohkuma M."/>
        </authorList>
    </citation>
    <scope>NUCLEOTIDE SEQUENCE [LARGE SCALE GENOMIC DNA]</scope>
    <source>
        <strain evidence="3 4">JCM 19240</strain>
    </source>
</reference>
<evidence type="ECO:0000259" key="2">
    <source>
        <dbReference type="Pfam" id="PF00171"/>
    </source>
</evidence>
<name>A0A090TCW7_9VIBR</name>
<dbReference type="InterPro" id="IPR016161">
    <property type="entry name" value="Ald_DH/histidinol_DH"/>
</dbReference>
<dbReference type="GO" id="GO:0043824">
    <property type="term" value="F:succinylglutamate-semialdehyde dehydrogenase activity"/>
    <property type="evidence" value="ECO:0007669"/>
    <property type="project" value="UniProtKB-EC"/>
</dbReference>
<protein>
    <submittedName>
        <fullName evidence="3">Succinylglutamic semialdehyde dehydrogenase</fullName>
        <ecNumber evidence="3">1.2.1.71</ecNumber>
    </submittedName>
</protein>
<dbReference type="EC" id="1.2.1.71" evidence="3"/>
<sequence>MSQQTQWISGNWVAGLGDAFQSLSPYDNNIIWEGQSATPEQVELAVSSARKAFVEWKKRPFAEREAIVLAFATRLKSVVKRLPLRLPKKPASRYGRPVLKRVRW</sequence>
<dbReference type="Gene3D" id="3.40.605.10">
    <property type="entry name" value="Aldehyde Dehydrogenase, Chain A, domain 1"/>
    <property type="match status" value="1"/>
</dbReference>
<dbReference type="Proteomes" id="UP000029224">
    <property type="component" value="Unassembled WGS sequence"/>
</dbReference>
<dbReference type="InterPro" id="IPR016162">
    <property type="entry name" value="Ald_DH_N"/>
</dbReference>
<dbReference type="AlphaFoldDB" id="A0A090TCW7"/>
<evidence type="ECO:0000313" key="3">
    <source>
        <dbReference type="EMBL" id="GAL37741.1"/>
    </source>
</evidence>
<dbReference type="InterPro" id="IPR015590">
    <property type="entry name" value="Aldehyde_DH_dom"/>
</dbReference>